<dbReference type="Pfam" id="PF03478">
    <property type="entry name" value="Beta-prop_KIB1-4"/>
    <property type="match status" value="1"/>
</dbReference>
<keyword evidence="4" id="KW-1185">Reference proteome</keyword>
<name>A0AAD8VQ28_LOLMU</name>
<dbReference type="Pfam" id="PF00646">
    <property type="entry name" value="F-box"/>
    <property type="match status" value="1"/>
</dbReference>
<dbReference type="Proteomes" id="UP001231189">
    <property type="component" value="Unassembled WGS sequence"/>
</dbReference>
<dbReference type="PANTHER" id="PTHR44586">
    <property type="entry name" value="F-BOX DOMAIN CONTAINING PROTEIN, EXPRESSED"/>
    <property type="match status" value="1"/>
</dbReference>
<dbReference type="CDD" id="cd09917">
    <property type="entry name" value="F-box_SF"/>
    <property type="match status" value="1"/>
</dbReference>
<comment type="caution">
    <text evidence="3">The sequence shown here is derived from an EMBL/GenBank/DDBJ whole genome shotgun (WGS) entry which is preliminary data.</text>
</comment>
<dbReference type="EMBL" id="JAUUTY010000007">
    <property type="protein sequence ID" value="KAK1612678.1"/>
    <property type="molecule type" value="Genomic_DNA"/>
</dbReference>
<feature type="region of interest" description="Disordered" evidence="1">
    <location>
        <begin position="1"/>
        <end position="47"/>
    </location>
</feature>
<accession>A0AAD8VQ28</accession>
<reference evidence="3" key="1">
    <citation type="submission" date="2023-07" db="EMBL/GenBank/DDBJ databases">
        <title>A chromosome-level genome assembly of Lolium multiflorum.</title>
        <authorList>
            <person name="Chen Y."/>
            <person name="Copetti D."/>
            <person name="Kolliker R."/>
            <person name="Studer B."/>
        </authorList>
    </citation>
    <scope>NUCLEOTIDE SEQUENCE</scope>
    <source>
        <strain evidence="3">02402/16</strain>
        <tissue evidence="3">Leaf</tissue>
    </source>
</reference>
<dbReference type="InterPro" id="IPR001810">
    <property type="entry name" value="F-box_dom"/>
</dbReference>
<evidence type="ECO:0000256" key="1">
    <source>
        <dbReference type="SAM" id="MobiDB-lite"/>
    </source>
</evidence>
<evidence type="ECO:0000259" key="2">
    <source>
        <dbReference type="SMART" id="SM00256"/>
    </source>
</evidence>
<organism evidence="3 4">
    <name type="scientific">Lolium multiflorum</name>
    <name type="common">Italian ryegrass</name>
    <name type="synonym">Lolium perenne subsp. multiflorum</name>
    <dbReference type="NCBI Taxonomy" id="4521"/>
    <lineage>
        <taxon>Eukaryota</taxon>
        <taxon>Viridiplantae</taxon>
        <taxon>Streptophyta</taxon>
        <taxon>Embryophyta</taxon>
        <taxon>Tracheophyta</taxon>
        <taxon>Spermatophyta</taxon>
        <taxon>Magnoliopsida</taxon>
        <taxon>Liliopsida</taxon>
        <taxon>Poales</taxon>
        <taxon>Poaceae</taxon>
        <taxon>BOP clade</taxon>
        <taxon>Pooideae</taxon>
        <taxon>Poodae</taxon>
        <taxon>Poeae</taxon>
        <taxon>Poeae Chloroplast Group 2 (Poeae type)</taxon>
        <taxon>Loliodinae</taxon>
        <taxon>Loliinae</taxon>
        <taxon>Lolium</taxon>
    </lineage>
</organism>
<evidence type="ECO:0000313" key="4">
    <source>
        <dbReference type="Proteomes" id="UP001231189"/>
    </source>
</evidence>
<evidence type="ECO:0000313" key="3">
    <source>
        <dbReference type="EMBL" id="KAK1612678.1"/>
    </source>
</evidence>
<gene>
    <name evidence="3" type="ORF">QYE76_036351</name>
</gene>
<dbReference type="SUPFAM" id="SSF81383">
    <property type="entry name" value="F-box domain"/>
    <property type="match status" value="1"/>
</dbReference>
<dbReference type="InterPro" id="IPR036047">
    <property type="entry name" value="F-box-like_dom_sf"/>
</dbReference>
<sequence length="482" mass="53654">MALPWRRAPSAGSGATLARSSSWAGFQASRESVPLPPSSDREKAVGGASTPLPANCVAYEFPKADALGPCATRGWSDLPIDLLIRILHLLELPEALAFRAVCPSWRSASTAAGTVLPRRSPWLVSLVKEPLPSLDPQRPVWRGLWEPAAASELRSPLDTERTLKVSFPNGQVVALCGASHGWLIMANKLSNLVLYKPFTAALVPLPPIIGFDLCIEGVYGDDEGKTLVGYRYRCFEGGRVYNLQEVAGHFYDKVVLSGSPSADRAVALAIYLDGKHLSFARVGDARWQQVSRIRRRDDSFADCAYHRRKFYAVTMRGRLKRLNFGGPGELWMETVIAEDDDDIDDVITRYLVPTPWGRLLQLRVILDKHQVNNVRVEIDRLDMKSRKMVGLSSAKALRGHSAFVGQNNPGLLSTKEFPELKPDCIYFTTPRLGDYNLFDKRHNEWNGVKVYDLKKRTLEAAFPSGGDYGTWCPLEVWFTPSR</sequence>
<feature type="domain" description="F-box" evidence="2">
    <location>
        <begin position="78"/>
        <end position="118"/>
    </location>
</feature>
<dbReference type="PANTHER" id="PTHR44586:SF25">
    <property type="entry name" value="(WILD MALAYSIAN BANANA) HYPOTHETICAL PROTEIN"/>
    <property type="match status" value="1"/>
</dbReference>
<proteinExistence type="predicted"/>
<dbReference type="Gene3D" id="1.20.1280.50">
    <property type="match status" value="1"/>
</dbReference>
<protein>
    <recommendedName>
        <fullName evidence="2">F-box domain-containing protein</fullName>
    </recommendedName>
</protein>
<dbReference type="InterPro" id="IPR005174">
    <property type="entry name" value="KIB1-4_b-propeller"/>
</dbReference>
<dbReference type="AlphaFoldDB" id="A0AAD8VQ28"/>
<dbReference type="SMART" id="SM00256">
    <property type="entry name" value="FBOX"/>
    <property type="match status" value="1"/>
</dbReference>